<reference evidence="1 2" key="1">
    <citation type="journal article" date="2021" name="Elife">
        <title>Chloroplast acquisition without the gene transfer in kleptoplastic sea slugs, Plakobranchus ocellatus.</title>
        <authorList>
            <person name="Maeda T."/>
            <person name="Takahashi S."/>
            <person name="Yoshida T."/>
            <person name="Shimamura S."/>
            <person name="Takaki Y."/>
            <person name="Nagai Y."/>
            <person name="Toyoda A."/>
            <person name="Suzuki Y."/>
            <person name="Arimoto A."/>
            <person name="Ishii H."/>
            <person name="Satoh N."/>
            <person name="Nishiyama T."/>
            <person name="Hasebe M."/>
            <person name="Maruyama T."/>
            <person name="Minagawa J."/>
            <person name="Obokata J."/>
            <person name="Shigenobu S."/>
        </authorList>
    </citation>
    <scope>NUCLEOTIDE SEQUENCE [LARGE SCALE GENOMIC DNA]</scope>
</reference>
<accession>A0AAV4B545</accession>
<sequence>MGLSSSNTTCNKTSKEMINFLSPCNAHHLRSKLEAEDLKLSTRLEDNVDEEDDHLTWRLTFDRKFGCFLIVSSRTINFSSLFILRGKLSVNFAESFELITINFLNGDQPEKAETLITVGKSFAVLFLATKSAPRAASVHGLFASSGHGNGPERFFLDVVRVFCNLPTKEFNQRDTLCLSPVLCHGYSGAEQACRVLSRAWHSILKR</sequence>
<dbReference type="AlphaFoldDB" id="A0AAV4B545"/>
<comment type="caution">
    <text evidence="1">The sequence shown here is derived from an EMBL/GenBank/DDBJ whole genome shotgun (WGS) entry which is preliminary data.</text>
</comment>
<dbReference type="EMBL" id="BLXT01004960">
    <property type="protein sequence ID" value="GFO18506.1"/>
    <property type="molecule type" value="Genomic_DNA"/>
</dbReference>
<evidence type="ECO:0000313" key="1">
    <source>
        <dbReference type="EMBL" id="GFO18506.1"/>
    </source>
</evidence>
<dbReference type="Proteomes" id="UP000735302">
    <property type="component" value="Unassembled WGS sequence"/>
</dbReference>
<name>A0AAV4B545_9GAST</name>
<keyword evidence="2" id="KW-1185">Reference proteome</keyword>
<protein>
    <submittedName>
        <fullName evidence="1">Uncharacterized protein</fullName>
    </submittedName>
</protein>
<organism evidence="1 2">
    <name type="scientific">Plakobranchus ocellatus</name>
    <dbReference type="NCBI Taxonomy" id="259542"/>
    <lineage>
        <taxon>Eukaryota</taxon>
        <taxon>Metazoa</taxon>
        <taxon>Spiralia</taxon>
        <taxon>Lophotrochozoa</taxon>
        <taxon>Mollusca</taxon>
        <taxon>Gastropoda</taxon>
        <taxon>Heterobranchia</taxon>
        <taxon>Euthyneura</taxon>
        <taxon>Panpulmonata</taxon>
        <taxon>Sacoglossa</taxon>
        <taxon>Placobranchoidea</taxon>
        <taxon>Plakobranchidae</taxon>
        <taxon>Plakobranchus</taxon>
    </lineage>
</organism>
<evidence type="ECO:0000313" key="2">
    <source>
        <dbReference type="Proteomes" id="UP000735302"/>
    </source>
</evidence>
<proteinExistence type="predicted"/>
<gene>
    <name evidence="1" type="ORF">PoB_004501100</name>
</gene>